<evidence type="ECO:0000256" key="1">
    <source>
        <dbReference type="ARBA" id="ARBA00004141"/>
    </source>
</evidence>
<comment type="caution">
    <text evidence="7">The sequence shown here is derived from an EMBL/GenBank/DDBJ whole genome shotgun (WGS) entry which is preliminary data.</text>
</comment>
<dbReference type="InterPro" id="IPR018365">
    <property type="entry name" value="Cell_cycle_FtsW-rel_CS"/>
</dbReference>
<evidence type="ECO:0000256" key="5">
    <source>
        <dbReference type="ARBA" id="ARBA00023136"/>
    </source>
</evidence>
<reference evidence="7 8" key="1">
    <citation type="submission" date="2016-03" db="EMBL/GenBank/DDBJ databases">
        <title>Comparative genomics of 54 Lactobacillus plantarum strains reveals genomic uncoupling from niche constraints.</title>
        <authorList>
            <person name="Martino M.E."/>
        </authorList>
    </citation>
    <scope>NUCLEOTIDE SEQUENCE [LARGE SCALE GENOMIC DNA]</scope>
    <source>
        <strain evidence="7 8">NAB2</strain>
    </source>
</reference>
<sequence>MNNRELGRWQEHKHIGDYGWGIILCVIILCCIGMWAVYYACLHDLKVIDPVRTTMMQCLWYLVGALIATTMLHLSEKQLMQWAPIGYSIGMLLLILLLVFYSREYYVQTGAKSWFAIGTLTFQPVEVMKPLYILMMGRLIVQDQQWGPHNNFNADWRLTRRLVIYTFPIIVALKIINDFGTTLVFLTIFIGMLIVSPCRFSFLWRVLLVAGSIGVVLILLATSSTGQSLLSHIGFKLYQFDRINTWLNPSNGVSDQSYQLWQSMRAVGVGGLTGNGVTHNAVYVPVRESDMIFSVVGETTGFIGCSVLLIVYMYLFYLIFRSAFASRRRFYVYVSTGVAVMLAFHMFENIGMTIGLLPLTGIPLPFVSQGGSAIIGDFMGVGLVLATQYPNVRSIFSVPRIFH</sequence>
<dbReference type="EMBL" id="LUXO01000027">
    <property type="protein sequence ID" value="KZV03167.1"/>
    <property type="molecule type" value="Genomic_DNA"/>
</dbReference>
<dbReference type="PROSITE" id="PS00428">
    <property type="entry name" value="FTSW_RODA_SPOVE"/>
    <property type="match status" value="1"/>
</dbReference>
<dbReference type="PANTHER" id="PTHR30474:SF1">
    <property type="entry name" value="PEPTIDOGLYCAN GLYCOSYLTRANSFERASE MRDB"/>
    <property type="match status" value="1"/>
</dbReference>
<dbReference type="AlphaFoldDB" id="A0A0M4D3Y9"/>
<keyword evidence="2 6" id="KW-0812">Transmembrane</keyword>
<organism evidence="7 8">
    <name type="scientific">Lactiplantibacillus plantarum</name>
    <name type="common">Lactobacillus plantarum</name>
    <dbReference type="NCBI Taxonomy" id="1590"/>
    <lineage>
        <taxon>Bacteria</taxon>
        <taxon>Bacillati</taxon>
        <taxon>Bacillota</taxon>
        <taxon>Bacilli</taxon>
        <taxon>Lactobacillales</taxon>
        <taxon>Lactobacillaceae</taxon>
        <taxon>Lactiplantibacillus</taxon>
    </lineage>
</organism>
<accession>A0A0M4D3Y9</accession>
<feature type="transmembrane region" description="Helical" evidence="6">
    <location>
        <begin position="54"/>
        <end position="74"/>
    </location>
</feature>
<proteinExistence type="predicted"/>
<evidence type="ECO:0000256" key="2">
    <source>
        <dbReference type="ARBA" id="ARBA00022692"/>
    </source>
</evidence>
<dbReference type="GO" id="GO:0005886">
    <property type="term" value="C:plasma membrane"/>
    <property type="evidence" value="ECO:0007669"/>
    <property type="project" value="TreeGrafter"/>
</dbReference>
<comment type="subcellular location">
    <subcellularLocation>
        <location evidence="1">Membrane</location>
        <topology evidence="1">Multi-pass membrane protein</topology>
    </subcellularLocation>
</comment>
<protein>
    <submittedName>
        <fullName evidence="7">Cell division protein FtsW</fullName>
    </submittedName>
</protein>
<dbReference type="GO" id="GO:0032153">
    <property type="term" value="C:cell division site"/>
    <property type="evidence" value="ECO:0007669"/>
    <property type="project" value="TreeGrafter"/>
</dbReference>
<dbReference type="Proteomes" id="UP000076872">
    <property type="component" value="Unassembled WGS sequence"/>
</dbReference>
<dbReference type="RefSeq" id="WP_003644508.1">
    <property type="nucleotide sequence ID" value="NZ_AP018405.1"/>
</dbReference>
<evidence type="ECO:0000313" key="8">
    <source>
        <dbReference type="Proteomes" id="UP000076872"/>
    </source>
</evidence>
<feature type="transmembrane region" description="Helical" evidence="6">
    <location>
        <begin position="202"/>
        <end position="221"/>
    </location>
</feature>
<feature type="transmembrane region" description="Helical" evidence="6">
    <location>
        <begin position="330"/>
        <end position="347"/>
    </location>
</feature>
<evidence type="ECO:0000256" key="6">
    <source>
        <dbReference type="SAM" id="Phobius"/>
    </source>
</evidence>
<evidence type="ECO:0000256" key="3">
    <source>
        <dbReference type="ARBA" id="ARBA00022960"/>
    </source>
</evidence>
<feature type="transmembrane region" description="Helical" evidence="6">
    <location>
        <begin position="20"/>
        <end position="42"/>
    </location>
</feature>
<feature type="transmembrane region" description="Helical" evidence="6">
    <location>
        <begin position="80"/>
        <end position="101"/>
    </location>
</feature>
<keyword evidence="7" id="KW-0131">Cell cycle</keyword>
<feature type="transmembrane region" description="Helical" evidence="6">
    <location>
        <begin position="113"/>
        <end position="135"/>
    </location>
</feature>
<dbReference type="PANTHER" id="PTHR30474">
    <property type="entry name" value="CELL CYCLE PROTEIN"/>
    <property type="match status" value="1"/>
</dbReference>
<evidence type="ECO:0000256" key="4">
    <source>
        <dbReference type="ARBA" id="ARBA00022989"/>
    </source>
</evidence>
<feature type="transmembrane region" description="Helical" evidence="6">
    <location>
        <begin position="162"/>
        <end position="195"/>
    </location>
</feature>
<keyword evidence="3" id="KW-0133">Cell shape</keyword>
<keyword evidence="5 6" id="KW-0472">Membrane</keyword>
<dbReference type="InterPro" id="IPR001182">
    <property type="entry name" value="FtsW/RodA"/>
</dbReference>
<dbReference type="GO" id="GO:0008360">
    <property type="term" value="P:regulation of cell shape"/>
    <property type="evidence" value="ECO:0007669"/>
    <property type="project" value="UniProtKB-KW"/>
</dbReference>
<dbReference type="GO" id="GO:0051301">
    <property type="term" value="P:cell division"/>
    <property type="evidence" value="ECO:0007669"/>
    <property type="project" value="UniProtKB-KW"/>
</dbReference>
<keyword evidence="7" id="KW-0132">Cell division</keyword>
<keyword evidence="4 6" id="KW-1133">Transmembrane helix</keyword>
<dbReference type="Pfam" id="PF01098">
    <property type="entry name" value="FTSW_RODA_SPOVE"/>
    <property type="match status" value="1"/>
</dbReference>
<gene>
    <name evidence="7" type="ORF">NAB2_1669</name>
</gene>
<evidence type="ECO:0000313" key="7">
    <source>
        <dbReference type="EMBL" id="KZV03167.1"/>
    </source>
</evidence>
<dbReference type="GeneID" id="77218393"/>
<feature type="transmembrane region" description="Helical" evidence="6">
    <location>
        <begin position="367"/>
        <end position="386"/>
    </location>
</feature>
<feature type="transmembrane region" description="Helical" evidence="6">
    <location>
        <begin position="291"/>
        <end position="318"/>
    </location>
</feature>
<name>A0A0M4D3Y9_LACPN</name>
<dbReference type="GO" id="GO:0015648">
    <property type="term" value="F:lipid-linked peptidoglycan transporter activity"/>
    <property type="evidence" value="ECO:0007669"/>
    <property type="project" value="TreeGrafter"/>
</dbReference>